<dbReference type="EMBL" id="PXOF01000094">
    <property type="protein sequence ID" value="RGP66305.1"/>
    <property type="molecule type" value="Genomic_DNA"/>
</dbReference>
<dbReference type="Proteomes" id="UP000266152">
    <property type="component" value="Unassembled WGS sequence"/>
</dbReference>
<keyword evidence="1" id="KW-0732">Signal</keyword>
<evidence type="ECO:0000313" key="2">
    <source>
        <dbReference type="EMBL" id="RGP66305.1"/>
    </source>
</evidence>
<name>A0A395S240_FUSSP</name>
<comment type="caution">
    <text evidence="2">The sequence shown here is derived from an EMBL/GenBank/DDBJ whole genome shotgun (WGS) entry which is preliminary data.</text>
</comment>
<proteinExistence type="predicted"/>
<accession>A0A395S240</accession>
<keyword evidence="3" id="KW-1185">Reference proteome</keyword>
<organism evidence="2 3">
    <name type="scientific">Fusarium sporotrichioides</name>
    <dbReference type="NCBI Taxonomy" id="5514"/>
    <lineage>
        <taxon>Eukaryota</taxon>
        <taxon>Fungi</taxon>
        <taxon>Dikarya</taxon>
        <taxon>Ascomycota</taxon>
        <taxon>Pezizomycotina</taxon>
        <taxon>Sordariomycetes</taxon>
        <taxon>Hypocreomycetidae</taxon>
        <taxon>Hypocreales</taxon>
        <taxon>Nectriaceae</taxon>
        <taxon>Fusarium</taxon>
    </lineage>
</organism>
<gene>
    <name evidence="2" type="ORF">FSPOR_6683</name>
</gene>
<reference evidence="2 3" key="1">
    <citation type="journal article" date="2018" name="PLoS Pathog.">
        <title>Evolution of structural diversity of trichothecenes, a family of toxins produced by plant pathogenic and entomopathogenic fungi.</title>
        <authorList>
            <person name="Proctor R.H."/>
            <person name="McCormick S.P."/>
            <person name="Kim H.S."/>
            <person name="Cardoza R.E."/>
            <person name="Stanley A.M."/>
            <person name="Lindo L."/>
            <person name="Kelly A."/>
            <person name="Brown D.W."/>
            <person name="Lee T."/>
            <person name="Vaughan M.M."/>
            <person name="Alexander N.J."/>
            <person name="Busman M."/>
            <person name="Gutierrez S."/>
        </authorList>
    </citation>
    <scope>NUCLEOTIDE SEQUENCE [LARGE SCALE GENOMIC DNA]</scope>
    <source>
        <strain evidence="2 3">NRRL 3299</strain>
    </source>
</reference>
<feature type="signal peptide" evidence="1">
    <location>
        <begin position="1"/>
        <end position="19"/>
    </location>
</feature>
<protein>
    <submittedName>
        <fullName evidence="2">Uncharacterized protein</fullName>
    </submittedName>
</protein>
<feature type="chain" id="PRO_5017332850" evidence="1">
    <location>
        <begin position="20"/>
        <end position="127"/>
    </location>
</feature>
<dbReference type="AlphaFoldDB" id="A0A395S240"/>
<evidence type="ECO:0000313" key="3">
    <source>
        <dbReference type="Proteomes" id="UP000266152"/>
    </source>
</evidence>
<evidence type="ECO:0000256" key="1">
    <source>
        <dbReference type="SAM" id="SignalP"/>
    </source>
</evidence>
<sequence length="127" mass="13975">MRFSSALPIFALVAGLTGANPTDEDVTLETRDAGGIGLVKLDLGKGKSYTGVGNPSYCYNLPYNIKYFDIYSDKTKSLVGCFDCRVYTGTNCQGSYVSLEGQEQAFLAKGGKKPHYKSWKCKCKEEW</sequence>